<comment type="similarity">
    <text evidence="7 8">Belongs to the ferrochelatase family.</text>
</comment>
<dbReference type="CDD" id="cd03411">
    <property type="entry name" value="Ferrochelatase_N"/>
    <property type="match status" value="1"/>
</dbReference>
<dbReference type="RefSeq" id="WP_202344692.1">
    <property type="nucleotide sequence ID" value="NZ_BAAAPI010000006.1"/>
</dbReference>
<keyword evidence="7" id="KW-0479">Metal-binding</keyword>
<comment type="subcellular location">
    <subcellularLocation>
        <location evidence="7">Cytoplasm</location>
    </subcellularLocation>
</comment>
<proteinExistence type="inferred from homology"/>
<dbReference type="EMBL" id="QYAC01000004">
    <property type="protein sequence ID" value="MBL3679428.1"/>
    <property type="molecule type" value="Genomic_DNA"/>
</dbReference>
<evidence type="ECO:0000256" key="5">
    <source>
        <dbReference type="ARBA" id="ARBA00023244"/>
    </source>
</evidence>
<comment type="caution">
    <text evidence="7">Lacks conserved residue(s) required for the propagation of feature annotation.</text>
</comment>
<evidence type="ECO:0000256" key="1">
    <source>
        <dbReference type="ARBA" id="ARBA00004744"/>
    </source>
</evidence>
<keyword evidence="3 7" id="KW-0350">Heme biosynthesis</keyword>
<dbReference type="CDD" id="cd00419">
    <property type="entry name" value="Ferrochelatase_C"/>
    <property type="match status" value="1"/>
</dbReference>
<feature type="binding site" evidence="7">
    <location>
        <position position="140"/>
    </location>
    <ligand>
        <name>Fe-coproporphyrin III</name>
        <dbReference type="ChEBI" id="CHEBI:68438"/>
    </ligand>
</feature>
<dbReference type="SUPFAM" id="SSF53800">
    <property type="entry name" value="Chelatase"/>
    <property type="match status" value="1"/>
</dbReference>
<dbReference type="EC" id="4.99.1.9" evidence="7"/>
<keyword evidence="10" id="KW-1185">Reference proteome</keyword>
<gene>
    <name evidence="7" type="primary">cpfC</name>
    <name evidence="9" type="ORF">D3230_09030</name>
</gene>
<dbReference type="PANTHER" id="PTHR11108:SF1">
    <property type="entry name" value="FERROCHELATASE, MITOCHONDRIAL"/>
    <property type="match status" value="1"/>
</dbReference>
<dbReference type="Gene3D" id="3.40.50.1400">
    <property type="match status" value="2"/>
</dbReference>
<dbReference type="InterPro" id="IPR001015">
    <property type="entry name" value="Ferrochelatase"/>
</dbReference>
<dbReference type="GO" id="GO:0016829">
    <property type="term" value="F:lyase activity"/>
    <property type="evidence" value="ECO:0007669"/>
    <property type="project" value="UniProtKB-KW"/>
</dbReference>
<evidence type="ECO:0000256" key="6">
    <source>
        <dbReference type="ARBA" id="ARBA00024536"/>
    </source>
</evidence>
<dbReference type="InterPro" id="IPR033659">
    <property type="entry name" value="Ferrochelatase_N"/>
</dbReference>
<evidence type="ECO:0000256" key="3">
    <source>
        <dbReference type="ARBA" id="ARBA00023133"/>
    </source>
</evidence>
<reference evidence="9 10" key="1">
    <citation type="submission" date="2018-09" db="EMBL/GenBank/DDBJ databases">
        <title>Comparative genomics of Leucobacter spp.</title>
        <authorList>
            <person name="Reis A.C."/>
            <person name="Kolvenbach B.A."/>
            <person name="Corvini P.F.X."/>
            <person name="Nunes O.C."/>
        </authorList>
    </citation>
    <scope>NUCLEOTIDE SEQUENCE [LARGE SCALE GENOMIC DNA]</scope>
    <source>
        <strain evidence="9 10">TAN 31504</strain>
    </source>
</reference>
<comment type="function">
    <text evidence="7">Involved in coproporphyrin-dependent heme b biosynthesis. Catalyzes the insertion of ferrous iron into coproporphyrin III to form Fe-coproporphyrin III.</text>
</comment>
<protein>
    <recommendedName>
        <fullName evidence="7">Coproporphyrin III ferrochelatase</fullName>
        <ecNumber evidence="7">4.99.1.9</ecNumber>
    </recommendedName>
</protein>
<dbReference type="PANTHER" id="PTHR11108">
    <property type="entry name" value="FERROCHELATASE"/>
    <property type="match status" value="1"/>
</dbReference>
<dbReference type="InterPro" id="IPR033644">
    <property type="entry name" value="Ferrochelatase_C"/>
</dbReference>
<keyword evidence="7" id="KW-0963">Cytoplasm</keyword>
<dbReference type="HAMAP" id="MF_00323">
    <property type="entry name" value="Ferrochelatase"/>
    <property type="match status" value="1"/>
</dbReference>
<comment type="catalytic activity">
    <reaction evidence="6">
        <text>Fe-coproporphyrin III + 2 H(+) = coproporphyrin III + Fe(2+)</text>
        <dbReference type="Rhea" id="RHEA:49572"/>
        <dbReference type="ChEBI" id="CHEBI:15378"/>
        <dbReference type="ChEBI" id="CHEBI:29033"/>
        <dbReference type="ChEBI" id="CHEBI:68438"/>
        <dbReference type="ChEBI" id="CHEBI:131725"/>
        <dbReference type="EC" id="4.99.1.9"/>
    </reaction>
    <physiologicalReaction direction="right-to-left" evidence="6">
        <dbReference type="Rhea" id="RHEA:49574"/>
    </physiologicalReaction>
</comment>
<comment type="pathway">
    <text evidence="1 7">Porphyrin-containing compound metabolism; protoheme biosynthesis.</text>
</comment>
<accession>A0ABS1SJG7</accession>
<evidence type="ECO:0000256" key="8">
    <source>
        <dbReference type="RuleBase" id="RU004185"/>
    </source>
</evidence>
<dbReference type="Proteomes" id="UP001645859">
    <property type="component" value="Unassembled WGS sequence"/>
</dbReference>
<keyword evidence="2 7" id="KW-0408">Iron</keyword>
<dbReference type="Pfam" id="PF00762">
    <property type="entry name" value="Ferrochelatase"/>
    <property type="match status" value="1"/>
</dbReference>
<evidence type="ECO:0000256" key="4">
    <source>
        <dbReference type="ARBA" id="ARBA00023239"/>
    </source>
</evidence>
<dbReference type="NCBIfam" id="NF000689">
    <property type="entry name" value="PRK00035.2-1"/>
    <property type="match status" value="1"/>
</dbReference>
<keyword evidence="4 7" id="KW-0456">Lyase</keyword>
<sequence length="379" mass="39978">MTENALPAVSNPPSEHPAVLPYDALLVCSFGGPNGTEDVIPFLRNVTRGKGIPEERLAEVGEHYHHFGGRSPINEQNLELVAALRAELASRGVSLPVVWGNRNWHPYTVDTLRDARAFGVGRVLTLVTSAYASYSGSRQYREHLAATVAELGADAPQIDILRPFFNDPGFVAANLAAIEEAGASLEGGIDGAHILYVTHSIPDTMQDASAVTGPGYREQHEDVRAAIDAALGARLGAPVASSLAYCSRSGNPATPWLEPDVNDHIEELAAAGVTKIVIAPIGFISDHMEVAFDLDVEAMETAGEHGIAAARAGTVGVRPEFIGGLVDMILERAARERGEDAQAQTVGDLGAFPDVAPAGSCRMRHGEVTGIPVLAGPHD</sequence>
<feature type="binding site" evidence="7">
    <location>
        <position position="289"/>
    </location>
    <ligand>
        <name>Fe(2+)</name>
        <dbReference type="ChEBI" id="CHEBI:29033"/>
    </ligand>
</feature>
<organism evidence="9 10">
    <name type="scientific">Leucobacter chromiireducens subsp. solipictus</name>
    <dbReference type="NCBI Taxonomy" id="398235"/>
    <lineage>
        <taxon>Bacteria</taxon>
        <taxon>Bacillati</taxon>
        <taxon>Actinomycetota</taxon>
        <taxon>Actinomycetes</taxon>
        <taxon>Micrococcales</taxon>
        <taxon>Microbacteriaceae</taxon>
        <taxon>Leucobacter</taxon>
    </lineage>
</organism>
<name>A0ABS1SJG7_9MICO</name>
<evidence type="ECO:0000256" key="2">
    <source>
        <dbReference type="ARBA" id="ARBA00023004"/>
    </source>
</evidence>
<keyword evidence="5 7" id="KW-0627">Porphyrin biosynthesis</keyword>
<evidence type="ECO:0000256" key="7">
    <source>
        <dbReference type="HAMAP-Rule" id="MF_00323"/>
    </source>
</evidence>
<evidence type="ECO:0000313" key="9">
    <source>
        <dbReference type="EMBL" id="MBL3679428.1"/>
    </source>
</evidence>
<evidence type="ECO:0000313" key="10">
    <source>
        <dbReference type="Proteomes" id="UP001645859"/>
    </source>
</evidence>
<comment type="caution">
    <text evidence="9">The sequence shown here is derived from an EMBL/GenBank/DDBJ whole genome shotgun (WGS) entry which is preliminary data.</text>
</comment>
<feature type="binding site" evidence="7">
    <location>
        <position position="71"/>
    </location>
    <ligand>
        <name>Fe-coproporphyrin III</name>
        <dbReference type="ChEBI" id="CHEBI:68438"/>
    </ligand>
</feature>
<feature type="binding site" evidence="7">
    <location>
        <position position="199"/>
    </location>
    <ligand>
        <name>Fe(2+)</name>
        <dbReference type="ChEBI" id="CHEBI:29033"/>
    </ligand>
</feature>